<organism evidence="3 4">
    <name type="scientific">Aspergillus versicolor CBS 583.65</name>
    <dbReference type="NCBI Taxonomy" id="1036611"/>
    <lineage>
        <taxon>Eukaryota</taxon>
        <taxon>Fungi</taxon>
        <taxon>Dikarya</taxon>
        <taxon>Ascomycota</taxon>
        <taxon>Pezizomycotina</taxon>
        <taxon>Eurotiomycetes</taxon>
        <taxon>Eurotiomycetidae</taxon>
        <taxon>Eurotiales</taxon>
        <taxon>Aspergillaceae</taxon>
        <taxon>Aspergillus</taxon>
        <taxon>Aspergillus subgen. Nidulantes</taxon>
    </lineage>
</organism>
<keyword evidence="2" id="KW-0472">Membrane</keyword>
<dbReference type="GeneID" id="63732004"/>
<dbReference type="Proteomes" id="UP000184073">
    <property type="component" value="Unassembled WGS sequence"/>
</dbReference>
<keyword evidence="4" id="KW-1185">Reference proteome</keyword>
<dbReference type="AlphaFoldDB" id="A0A1L9P4B6"/>
<dbReference type="CDD" id="cd02440">
    <property type="entry name" value="AdoMet_MTases"/>
    <property type="match status" value="1"/>
</dbReference>
<evidence type="ECO:0008006" key="5">
    <source>
        <dbReference type="Google" id="ProtNLM"/>
    </source>
</evidence>
<dbReference type="VEuPathDB" id="FungiDB:ASPVEDRAFT_78144"/>
<feature type="compositionally biased region" description="Polar residues" evidence="1">
    <location>
        <begin position="36"/>
        <end position="47"/>
    </location>
</feature>
<gene>
    <name evidence="3" type="ORF">ASPVEDRAFT_78144</name>
</gene>
<dbReference type="Pfam" id="PF13489">
    <property type="entry name" value="Methyltransf_23"/>
    <property type="match status" value="1"/>
</dbReference>
<feature type="region of interest" description="Disordered" evidence="1">
    <location>
        <begin position="1"/>
        <end position="47"/>
    </location>
</feature>
<evidence type="ECO:0000313" key="3">
    <source>
        <dbReference type="EMBL" id="OJI96370.1"/>
    </source>
</evidence>
<protein>
    <recommendedName>
        <fullName evidence="5">Methyltransferase domain-containing protein</fullName>
    </recommendedName>
</protein>
<dbReference type="OrthoDB" id="2013972at2759"/>
<evidence type="ECO:0000313" key="4">
    <source>
        <dbReference type="Proteomes" id="UP000184073"/>
    </source>
</evidence>
<feature type="transmembrane region" description="Helical" evidence="2">
    <location>
        <begin position="356"/>
        <end position="377"/>
    </location>
</feature>
<dbReference type="STRING" id="1036611.A0A1L9P4B6"/>
<sequence length="379" mass="42904">MTESFPSSPYSPPKPQGSPHHAPPSDGDSHLEIDSDQTSSYQEEFASDTTSLSSMITSYRYENGRRYHAYKEGAYWGPNDEEQNEQLEIAHHMFTMLLDNKLFLAPTGDHIRRALDIGTGTGIWAIDFAEDYPFAEVIGTDLSPIQPGFVPPNLRFEIDDATETWVYPENHFDLVHVRSMYGAVADWPAFYQNALKTLQPGGWIDQLEMSIQFRSDDNTVTDDHVLAVWSRLFIAIGEKIGKTFQIAERAKGYMEEAGFQNVTERRFKLPIGPWSKDKKLKKLGMWNLVHCESGIEGWAMALLTRVMGWTYDEVQALLADMRKGLRDPSIHAYFYVSAFEMTTAEMPRRGHSVQDLVWGVIVSLSVARSLFFLAIGITG</sequence>
<dbReference type="GO" id="GO:0008168">
    <property type="term" value="F:methyltransferase activity"/>
    <property type="evidence" value="ECO:0007669"/>
    <property type="project" value="TreeGrafter"/>
</dbReference>
<keyword evidence="2" id="KW-0812">Transmembrane</keyword>
<dbReference type="PANTHER" id="PTHR43591:SF10">
    <property type="entry name" value="ABC TRANSMEMBRANE TYPE-1 DOMAIN-CONTAINING PROTEIN-RELATED"/>
    <property type="match status" value="1"/>
</dbReference>
<name>A0A1L9P4B6_ASPVE</name>
<dbReference type="InterPro" id="IPR029063">
    <property type="entry name" value="SAM-dependent_MTases_sf"/>
</dbReference>
<reference evidence="4" key="1">
    <citation type="journal article" date="2017" name="Genome Biol.">
        <title>Comparative genomics reveals high biological diversity and specific adaptations in the industrially and medically important fungal genus Aspergillus.</title>
        <authorList>
            <person name="de Vries R.P."/>
            <person name="Riley R."/>
            <person name="Wiebenga A."/>
            <person name="Aguilar-Osorio G."/>
            <person name="Amillis S."/>
            <person name="Uchima C.A."/>
            <person name="Anderluh G."/>
            <person name="Asadollahi M."/>
            <person name="Askin M."/>
            <person name="Barry K."/>
            <person name="Battaglia E."/>
            <person name="Bayram O."/>
            <person name="Benocci T."/>
            <person name="Braus-Stromeyer S.A."/>
            <person name="Caldana C."/>
            <person name="Canovas D."/>
            <person name="Cerqueira G.C."/>
            <person name="Chen F."/>
            <person name="Chen W."/>
            <person name="Choi C."/>
            <person name="Clum A."/>
            <person name="Dos Santos R.A."/>
            <person name="Damasio A.R."/>
            <person name="Diallinas G."/>
            <person name="Emri T."/>
            <person name="Fekete E."/>
            <person name="Flipphi M."/>
            <person name="Freyberg S."/>
            <person name="Gallo A."/>
            <person name="Gournas C."/>
            <person name="Habgood R."/>
            <person name="Hainaut M."/>
            <person name="Harispe M.L."/>
            <person name="Henrissat B."/>
            <person name="Hilden K.S."/>
            <person name="Hope R."/>
            <person name="Hossain A."/>
            <person name="Karabika E."/>
            <person name="Karaffa L."/>
            <person name="Karanyi Z."/>
            <person name="Krasevec N."/>
            <person name="Kuo A."/>
            <person name="Kusch H."/>
            <person name="LaButti K."/>
            <person name="Lagendijk E.L."/>
            <person name="Lapidus A."/>
            <person name="Levasseur A."/>
            <person name="Lindquist E."/>
            <person name="Lipzen A."/>
            <person name="Logrieco A.F."/>
            <person name="MacCabe A."/>
            <person name="Maekelae M.R."/>
            <person name="Malavazi I."/>
            <person name="Melin P."/>
            <person name="Meyer V."/>
            <person name="Mielnichuk N."/>
            <person name="Miskei M."/>
            <person name="Molnar A.P."/>
            <person name="Mule G."/>
            <person name="Ngan C.Y."/>
            <person name="Orejas M."/>
            <person name="Orosz E."/>
            <person name="Ouedraogo J.P."/>
            <person name="Overkamp K.M."/>
            <person name="Park H.-S."/>
            <person name="Perrone G."/>
            <person name="Piumi F."/>
            <person name="Punt P.J."/>
            <person name="Ram A.F."/>
            <person name="Ramon A."/>
            <person name="Rauscher S."/>
            <person name="Record E."/>
            <person name="Riano-Pachon D.M."/>
            <person name="Robert V."/>
            <person name="Roehrig J."/>
            <person name="Ruller R."/>
            <person name="Salamov A."/>
            <person name="Salih N.S."/>
            <person name="Samson R.A."/>
            <person name="Sandor E."/>
            <person name="Sanguinetti M."/>
            <person name="Schuetze T."/>
            <person name="Sepcic K."/>
            <person name="Shelest E."/>
            <person name="Sherlock G."/>
            <person name="Sophianopoulou V."/>
            <person name="Squina F.M."/>
            <person name="Sun H."/>
            <person name="Susca A."/>
            <person name="Todd R.B."/>
            <person name="Tsang A."/>
            <person name="Unkles S.E."/>
            <person name="van de Wiele N."/>
            <person name="van Rossen-Uffink D."/>
            <person name="Oliveira J.V."/>
            <person name="Vesth T.C."/>
            <person name="Visser J."/>
            <person name="Yu J.-H."/>
            <person name="Zhou M."/>
            <person name="Andersen M.R."/>
            <person name="Archer D.B."/>
            <person name="Baker S.E."/>
            <person name="Benoit I."/>
            <person name="Brakhage A.A."/>
            <person name="Braus G.H."/>
            <person name="Fischer R."/>
            <person name="Frisvad J.C."/>
            <person name="Goldman G.H."/>
            <person name="Houbraken J."/>
            <person name="Oakley B."/>
            <person name="Pocsi I."/>
            <person name="Scazzocchio C."/>
            <person name="Seiboth B."/>
            <person name="vanKuyk P.A."/>
            <person name="Wortman J."/>
            <person name="Dyer P.S."/>
            <person name="Grigoriev I.V."/>
        </authorList>
    </citation>
    <scope>NUCLEOTIDE SEQUENCE [LARGE SCALE GENOMIC DNA]</scope>
    <source>
        <strain evidence="4">CBS 583.65</strain>
    </source>
</reference>
<dbReference type="RefSeq" id="XP_040662133.1">
    <property type="nucleotide sequence ID" value="XM_040816493.1"/>
</dbReference>
<evidence type="ECO:0000256" key="2">
    <source>
        <dbReference type="SAM" id="Phobius"/>
    </source>
</evidence>
<dbReference type="PANTHER" id="PTHR43591">
    <property type="entry name" value="METHYLTRANSFERASE"/>
    <property type="match status" value="1"/>
</dbReference>
<evidence type="ECO:0000256" key="1">
    <source>
        <dbReference type="SAM" id="MobiDB-lite"/>
    </source>
</evidence>
<keyword evidence="2" id="KW-1133">Transmembrane helix</keyword>
<accession>A0A1L9P4B6</accession>
<dbReference type="SUPFAM" id="SSF53335">
    <property type="entry name" value="S-adenosyl-L-methionine-dependent methyltransferases"/>
    <property type="match status" value="1"/>
</dbReference>
<dbReference type="Gene3D" id="3.40.50.150">
    <property type="entry name" value="Vaccinia Virus protein VP39"/>
    <property type="match status" value="1"/>
</dbReference>
<dbReference type="EMBL" id="KV878125">
    <property type="protein sequence ID" value="OJI96370.1"/>
    <property type="molecule type" value="Genomic_DNA"/>
</dbReference>
<proteinExistence type="predicted"/>